<protein>
    <submittedName>
        <fullName evidence="2">Ribosomal protein S6 kinase alpha-2</fullName>
    </submittedName>
</protein>
<evidence type="ECO:0000313" key="2">
    <source>
        <dbReference type="EMBL" id="KAK8880444.1"/>
    </source>
</evidence>
<feature type="domain" description="Protein kinase" evidence="1">
    <location>
        <begin position="20"/>
        <end position="298"/>
    </location>
</feature>
<keyword evidence="3" id="KW-1185">Reference proteome</keyword>
<organism evidence="2 3">
    <name type="scientific">Tritrichomonas musculus</name>
    <dbReference type="NCBI Taxonomy" id="1915356"/>
    <lineage>
        <taxon>Eukaryota</taxon>
        <taxon>Metamonada</taxon>
        <taxon>Parabasalia</taxon>
        <taxon>Tritrichomonadida</taxon>
        <taxon>Tritrichomonadidae</taxon>
        <taxon>Tritrichomonas</taxon>
    </lineage>
</organism>
<comment type="caution">
    <text evidence="2">The sequence shown here is derived from an EMBL/GenBank/DDBJ whole genome shotgun (WGS) entry which is preliminary data.</text>
</comment>
<gene>
    <name evidence="2" type="ORF">M9Y10_003118</name>
</gene>
<dbReference type="PROSITE" id="PS50011">
    <property type="entry name" value="PROTEIN_KINASE_DOM"/>
    <property type="match status" value="1"/>
</dbReference>
<dbReference type="Gene3D" id="1.10.510.10">
    <property type="entry name" value="Transferase(Phosphotransferase) domain 1"/>
    <property type="match status" value="1"/>
</dbReference>
<accession>A0ABR2JNQ4</accession>
<evidence type="ECO:0000259" key="1">
    <source>
        <dbReference type="PROSITE" id="PS50011"/>
    </source>
</evidence>
<keyword evidence="2" id="KW-0808">Transferase</keyword>
<proteinExistence type="predicted"/>
<dbReference type="PANTHER" id="PTHR44167:SF24">
    <property type="entry name" value="SERINE_THREONINE-PROTEIN KINASE CHK2"/>
    <property type="match status" value="1"/>
</dbReference>
<reference evidence="2 3" key="1">
    <citation type="submission" date="2024-04" db="EMBL/GenBank/DDBJ databases">
        <title>Tritrichomonas musculus Genome.</title>
        <authorList>
            <person name="Alves-Ferreira E."/>
            <person name="Grigg M."/>
            <person name="Lorenzi H."/>
            <person name="Galac M."/>
        </authorList>
    </citation>
    <scope>NUCLEOTIDE SEQUENCE [LARGE SCALE GENOMIC DNA]</scope>
    <source>
        <strain evidence="2 3">EAF2021</strain>
    </source>
</reference>
<dbReference type="PROSITE" id="PS00108">
    <property type="entry name" value="PROTEIN_KINASE_ST"/>
    <property type="match status" value="1"/>
</dbReference>
<dbReference type="PANTHER" id="PTHR44167">
    <property type="entry name" value="OVARIAN-SPECIFIC SERINE/THREONINE-PROTEIN KINASE LOK-RELATED"/>
    <property type="match status" value="1"/>
</dbReference>
<name>A0ABR2JNQ4_9EUKA</name>
<evidence type="ECO:0000313" key="3">
    <source>
        <dbReference type="Proteomes" id="UP001470230"/>
    </source>
</evidence>
<dbReference type="InterPro" id="IPR011009">
    <property type="entry name" value="Kinase-like_dom_sf"/>
</dbReference>
<dbReference type="SMART" id="SM00220">
    <property type="entry name" value="S_TKc"/>
    <property type="match status" value="1"/>
</dbReference>
<dbReference type="Proteomes" id="UP001470230">
    <property type="component" value="Unassembled WGS sequence"/>
</dbReference>
<keyword evidence="2" id="KW-0418">Kinase</keyword>
<dbReference type="EMBL" id="JAPFFF010000010">
    <property type="protein sequence ID" value="KAK8880444.1"/>
    <property type="molecule type" value="Genomic_DNA"/>
</dbReference>
<dbReference type="InterPro" id="IPR008271">
    <property type="entry name" value="Ser/Thr_kinase_AS"/>
</dbReference>
<dbReference type="GO" id="GO:0016301">
    <property type="term" value="F:kinase activity"/>
    <property type="evidence" value="ECO:0007669"/>
    <property type="project" value="UniProtKB-KW"/>
</dbReference>
<dbReference type="Pfam" id="PF00069">
    <property type="entry name" value="Pkinase"/>
    <property type="match status" value="1"/>
</dbReference>
<sequence length="340" mass="39967">MADINETDDLFEPNDMIDEYCIEGSLVIKTKNFVYKAFIPGEEKKYYVIKALSYQTSKDIEKFNREEDILTKLANQSFILPNISNIPYRVNIVEKNKDGQNEEKEWNFICRVSPFVENLDLRDFFLNKMLKCSSFEKGMKMTKTIFYKSLKILEILQENSIVHHDIKMQNFLVANLDTIDLILIDFEFAYQLEEGEKISRYCGTRPYIAPEVLLKKNHDISVDIWSLGVMIYFMYHGYFPFKISPNEKREDIYQKIVQNELEIDGRVPDECRNILIEMLQINPEKRLKPKDAVENHFFDDMRNVLPICEETKRAVCQMSDLQTEVKSAEKIEDAAFDGNS</sequence>
<dbReference type="InterPro" id="IPR000719">
    <property type="entry name" value="Prot_kinase_dom"/>
</dbReference>
<dbReference type="SUPFAM" id="SSF56112">
    <property type="entry name" value="Protein kinase-like (PK-like)"/>
    <property type="match status" value="1"/>
</dbReference>